<evidence type="ECO:0000313" key="1">
    <source>
        <dbReference type="EMBL" id="MBX7490660.1"/>
    </source>
</evidence>
<comment type="caution">
    <text evidence="1">The sequence shown here is derived from an EMBL/GenBank/DDBJ whole genome shotgun (WGS) entry which is preliminary data.</text>
</comment>
<dbReference type="RefSeq" id="WP_221531838.1">
    <property type="nucleotide sequence ID" value="NZ_JAIGYP010000004.1"/>
</dbReference>
<name>A0ABS7JMN2_9HELI</name>
<evidence type="ECO:0008006" key="3">
    <source>
        <dbReference type="Google" id="ProtNLM"/>
    </source>
</evidence>
<sequence length="137" mass="15255">MDLIIERAFVQVLQDTLGATPLRVEGKLLKGYLSNIDVAFEDGRRNAITFVSSKEFLESLGFCLFGENVSDDLELRDLSQELANLTIGLAKVLAVRENVSFNITTPRAFGFGEFQDVQSRCLNFELNGALCSLFMHT</sequence>
<organism evidence="1 2">
    <name type="scientific">Helicobacter turcicus</name>
    <dbReference type="NCBI Taxonomy" id="2867412"/>
    <lineage>
        <taxon>Bacteria</taxon>
        <taxon>Pseudomonadati</taxon>
        <taxon>Campylobacterota</taxon>
        <taxon>Epsilonproteobacteria</taxon>
        <taxon>Campylobacterales</taxon>
        <taxon>Helicobacteraceae</taxon>
        <taxon>Helicobacter</taxon>
    </lineage>
</organism>
<dbReference type="Proteomes" id="UP000700059">
    <property type="component" value="Unassembled WGS sequence"/>
</dbReference>
<gene>
    <name evidence="1" type="ORF">K4G57_04160</name>
</gene>
<protein>
    <recommendedName>
        <fullName evidence="3">Chemotaxis protein CheX</fullName>
    </recommendedName>
</protein>
<reference evidence="1 2" key="1">
    <citation type="submission" date="2021-08" db="EMBL/GenBank/DDBJ databases">
        <title>Helicobacter spp. isolated from feces of Anatolian Ground Squirrel (Spermophilus xanthoprymnus) in Turkey.</title>
        <authorList>
            <person name="Aydin F."/>
            <person name="Abay S."/>
            <person name="Kayman T."/>
            <person name="Karakaya E."/>
            <person name="Saticioglu I.B."/>
        </authorList>
    </citation>
    <scope>NUCLEOTIDE SEQUENCE [LARGE SCALE GENOMIC DNA]</scope>
    <source>
        <strain evidence="1 2">Faydin-H70</strain>
    </source>
</reference>
<accession>A0ABS7JMN2</accession>
<proteinExistence type="predicted"/>
<evidence type="ECO:0000313" key="2">
    <source>
        <dbReference type="Proteomes" id="UP000700059"/>
    </source>
</evidence>
<dbReference type="EMBL" id="JAIGYQ010000004">
    <property type="protein sequence ID" value="MBX7490660.1"/>
    <property type="molecule type" value="Genomic_DNA"/>
</dbReference>
<keyword evidence="2" id="KW-1185">Reference proteome</keyword>